<organism evidence="8 9">
    <name type="scientific">Spirilliplanes yamanashiensis</name>
    <dbReference type="NCBI Taxonomy" id="42233"/>
    <lineage>
        <taxon>Bacteria</taxon>
        <taxon>Bacillati</taxon>
        <taxon>Actinomycetota</taxon>
        <taxon>Actinomycetes</taxon>
        <taxon>Micromonosporales</taxon>
        <taxon>Micromonosporaceae</taxon>
        <taxon>Spirilliplanes</taxon>
    </lineage>
</organism>
<keyword evidence="2 7" id="KW-0812">Transmembrane</keyword>
<dbReference type="PRINTS" id="PR00728">
    <property type="entry name" value="SIGNALPTASE"/>
</dbReference>
<dbReference type="GO" id="GO:0004252">
    <property type="term" value="F:serine-type endopeptidase activity"/>
    <property type="evidence" value="ECO:0007669"/>
    <property type="project" value="UniProtKB-UniRule"/>
</dbReference>
<dbReference type="AlphaFoldDB" id="A0A8J4DLK0"/>
<feature type="compositionally biased region" description="Basic and acidic residues" evidence="6">
    <location>
        <begin position="188"/>
        <end position="198"/>
    </location>
</feature>
<dbReference type="EMBL" id="BOOY01000032">
    <property type="protein sequence ID" value="GIJ05324.1"/>
    <property type="molecule type" value="Genomic_DNA"/>
</dbReference>
<evidence type="ECO:0000256" key="7">
    <source>
        <dbReference type="SAM" id="Phobius"/>
    </source>
</evidence>
<dbReference type="EC" id="3.4.21.89" evidence="5"/>
<evidence type="ECO:0000313" key="8">
    <source>
        <dbReference type="EMBL" id="GIJ05324.1"/>
    </source>
</evidence>
<feature type="transmembrane region" description="Helical" evidence="7">
    <location>
        <begin position="20"/>
        <end position="42"/>
    </location>
</feature>
<evidence type="ECO:0000256" key="1">
    <source>
        <dbReference type="ARBA" id="ARBA00004370"/>
    </source>
</evidence>
<evidence type="ECO:0000256" key="6">
    <source>
        <dbReference type="SAM" id="MobiDB-lite"/>
    </source>
</evidence>
<dbReference type="InterPro" id="IPR019533">
    <property type="entry name" value="Peptidase_S26"/>
</dbReference>
<comment type="caution">
    <text evidence="8">The sequence shown here is derived from an EMBL/GenBank/DDBJ whole genome shotgun (WGS) entry which is preliminary data.</text>
</comment>
<gene>
    <name evidence="8" type="ORF">Sya03_46760</name>
</gene>
<dbReference type="GO" id="GO:0016020">
    <property type="term" value="C:membrane"/>
    <property type="evidence" value="ECO:0007669"/>
    <property type="project" value="UniProtKB-SubCell"/>
</dbReference>
<dbReference type="RefSeq" id="WP_203940522.1">
    <property type="nucleotide sequence ID" value="NZ_BAAAGJ010000011.1"/>
</dbReference>
<dbReference type="InterPro" id="IPR001733">
    <property type="entry name" value="Peptidase_S26B"/>
</dbReference>
<dbReference type="InterPro" id="IPR036286">
    <property type="entry name" value="LexA/Signal_pep-like_sf"/>
</dbReference>
<evidence type="ECO:0000256" key="5">
    <source>
        <dbReference type="NCBIfam" id="TIGR02228"/>
    </source>
</evidence>
<dbReference type="Proteomes" id="UP000652013">
    <property type="component" value="Unassembled WGS sequence"/>
</dbReference>
<evidence type="ECO:0000313" key="9">
    <source>
        <dbReference type="Proteomes" id="UP000652013"/>
    </source>
</evidence>
<keyword evidence="9" id="KW-1185">Reference proteome</keyword>
<keyword evidence="3 7" id="KW-1133">Transmembrane helix</keyword>
<feature type="region of interest" description="Disordered" evidence="6">
    <location>
        <begin position="171"/>
        <end position="198"/>
    </location>
</feature>
<dbReference type="NCBIfam" id="TIGR02228">
    <property type="entry name" value="sigpep_I_arch"/>
    <property type="match status" value="1"/>
</dbReference>
<keyword evidence="4 7" id="KW-0472">Membrane</keyword>
<protein>
    <recommendedName>
        <fullName evidence="5">Signal peptidase I</fullName>
        <ecNumber evidence="5">3.4.21.89</ecNumber>
    </recommendedName>
</protein>
<proteinExistence type="predicted"/>
<reference evidence="8" key="1">
    <citation type="submission" date="2021-01" db="EMBL/GenBank/DDBJ databases">
        <title>Whole genome shotgun sequence of Spirilliplanes yamanashiensis NBRC 15828.</title>
        <authorList>
            <person name="Komaki H."/>
            <person name="Tamura T."/>
        </authorList>
    </citation>
    <scope>NUCLEOTIDE SEQUENCE</scope>
    <source>
        <strain evidence="8">NBRC 15828</strain>
    </source>
</reference>
<dbReference type="Gene3D" id="2.10.109.10">
    <property type="entry name" value="Umud Fragment, subunit A"/>
    <property type="match status" value="1"/>
</dbReference>
<dbReference type="SUPFAM" id="SSF51306">
    <property type="entry name" value="LexA/Signal peptidase"/>
    <property type="match status" value="1"/>
</dbReference>
<comment type="subcellular location">
    <subcellularLocation>
        <location evidence="1">Membrane</location>
    </subcellularLocation>
</comment>
<name>A0A8J4DLK0_9ACTN</name>
<sequence length="198" mass="21466">MGVHRAPRRPWPSLAELRAAVRLTVLVAVGGLLLWAFVPYAAGWHTTLVTSGSMEPGVRTGDLVVLAPLDAATARRSELRGLVVQFDDPVRPGRLVLHRVVDREPGGALVTKGDANMSRDYAPVRPESVRGVARLRVPFAGLPMLWAQTRQPVPLVALAFVVLVLAWPERSRPGPRGPAPERPASIRGPRELDIPVAF</sequence>
<evidence type="ECO:0000256" key="2">
    <source>
        <dbReference type="ARBA" id="ARBA00022692"/>
    </source>
</evidence>
<accession>A0A8J4DLK0</accession>
<dbReference type="CDD" id="cd06530">
    <property type="entry name" value="S26_SPase_I"/>
    <property type="match status" value="1"/>
</dbReference>
<dbReference type="GO" id="GO:0009003">
    <property type="term" value="F:signal peptidase activity"/>
    <property type="evidence" value="ECO:0007669"/>
    <property type="project" value="UniProtKB-EC"/>
</dbReference>
<dbReference type="GO" id="GO:0006465">
    <property type="term" value="P:signal peptide processing"/>
    <property type="evidence" value="ECO:0007669"/>
    <property type="project" value="UniProtKB-UniRule"/>
</dbReference>
<evidence type="ECO:0000256" key="3">
    <source>
        <dbReference type="ARBA" id="ARBA00022989"/>
    </source>
</evidence>
<evidence type="ECO:0000256" key="4">
    <source>
        <dbReference type="ARBA" id="ARBA00023136"/>
    </source>
</evidence>